<evidence type="ECO:0000256" key="4">
    <source>
        <dbReference type="ARBA" id="ARBA00022692"/>
    </source>
</evidence>
<keyword evidence="5 8" id="KW-1133">Transmembrane helix</keyword>
<gene>
    <name evidence="9" type="ORF">JD844_009710</name>
</gene>
<sequence>MGSRFVVMFMHITMCPHGQEETSFLDAHQTQYVQQLMRKSPLQSNIRDEKDVFHKTFPNHKSPSFLISIETPFLCVVHVFFLINRQPEKPWFQRKVYEWDPYFQFPSRMICMAVLAIICLYMFVVMEHYIYMQVSRALETLELDLETLISSTNTSSNASEVIASVQHLKEFIATTEGVWIFTTFTASLTCVSYVFHILACYRKHMKRLWAGQKEFLPLVFSKLSSSQSVASIARYSGWQIAYILWGYLIIHMVQCLLGVMIMYSFVLPIMNGQGIKMTKSWGMVIFTLSIVMGLMLLQIRTASIFFLQPKILLNDKEKPLALDNRKVFHNFNYFLFFYNVMLGLSACLFRLLCNFRVSNKARTRWLLLYTLLNNPSLSALRKPK</sequence>
<evidence type="ECO:0000256" key="2">
    <source>
        <dbReference type="ARBA" id="ARBA00022448"/>
    </source>
</evidence>
<reference evidence="9 10" key="1">
    <citation type="journal article" date="2022" name="Gigascience">
        <title>A chromosome-level genome assembly and annotation of the desert horned lizard, Phrynosoma platyrhinos, provides insight into chromosomal rearrangements among reptiles.</title>
        <authorList>
            <person name="Koochekian N."/>
            <person name="Ascanio A."/>
            <person name="Farleigh K."/>
            <person name="Card D.C."/>
            <person name="Schield D.R."/>
            <person name="Castoe T.A."/>
            <person name="Jezkova T."/>
        </authorList>
    </citation>
    <scope>NUCLEOTIDE SEQUENCE [LARGE SCALE GENOMIC DNA]</scope>
    <source>
        <strain evidence="9">NK-2021</strain>
    </source>
</reference>
<comment type="subcellular location">
    <subcellularLocation>
        <location evidence="1">Cell membrane</location>
        <topology evidence="1">Multi-pass membrane protein</topology>
    </subcellularLocation>
</comment>
<dbReference type="PANTHER" id="PTHR21444:SF17">
    <property type="entry name" value="STIMULATED BY RETINOIC ACID GENE 6 PROTEIN-LIKE"/>
    <property type="match status" value="1"/>
</dbReference>
<dbReference type="Proteomes" id="UP000826234">
    <property type="component" value="Unassembled WGS sequence"/>
</dbReference>
<evidence type="ECO:0000256" key="3">
    <source>
        <dbReference type="ARBA" id="ARBA00022475"/>
    </source>
</evidence>
<keyword evidence="3" id="KW-1003">Cell membrane</keyword>
<feature type="transmembrane region" description="Helical" evidence="8">
    <location>
        <begin position="281"/>
        <end position="307"/>
    </location>
</feature>
<protein>
    <submittedName>
        <fullName evidence="9">Uncharacterized protein</fullName>
    </submittedName>
</protein>
<dbReference type="InterPro" id="IPR026612">
    <property type="entry name" value="STRA6-like"/>
</dbReference>
<feature type="transmembrane region" description="Helical" evidence="8">
    <location>
        <begin position="327"/>
        <end position="352"/>
    </location>
</feature>
<keyword evidence="10" id="KW-1185">Reference proteome</keyword>
<keyword evidence="4 8" id="KW-0812">Transmembrane</keyword>
<proteinExistence type="predicted"/>
<name>A0ABQ7TGF0_PHRPL</name>
<evidence type="ECO:0000256" key="8">
    <source>
        <dbReference type="SAM" id="Phobius"/>
    </source>
</evidence>
<dbReference type="Pfam" id="PF14752">
    <property type="entry name" value="RBP_receptor"/>
    <property type="match status" value="2"/>
</dbReference>
<evidence type="ECO:0000313" key="10">
    <source>
        <dbReference type="Proteomes" id="UP000826234"/>
    </source>
</evidence>
<evidence type="ECO:0000256" key="6">
    <source>
        <dbReference type="ARBA" id="ARBA00023136"/>
    </source>
</evidence>
<keyword evidence="2" id="KW-0813">Transport</keyword>
<dbReference type="EMBL" id="JAIPUX010000439">
    <property type="protein sequence ID" value="KAH0628476.1"/>
    <property type="molecule type" value="Genomic_DNA"/>
</dbReference>
<feature type="transmembrane region" description="Helical" evidence="8">
    <location>
        <begin position="242"/>
        <end position="269"/>
    </location>
</feature>
<organism evidence="9 10">
    <name type="scientific">Phrynosoma platyrhinos</name>
    <name type="common">Desert horned lizard</name>
    <dbReference type="NCBI Taxonomy" id="52577"/>
    <lineage>
        <taxon>Eukaryota</taxon>
        <taxon>Metazoa</taxon>
        <taxon>Chordata</taxon>
        <taxon>Craniata</taxon>
        <taxon>Vertebrata</taxon>
        <taxon>Euteleostomi</taxon>
        <taxon>Lepidosauria</taxon>
        <taxon>Squamata</taxon>
        <taxon>Bifurcata</taxon>
        <taxon>Unidentata</taxon>
        <taxon>Episquamata</taxon>
        <taxon>Toxicofera</taxon>
        <taxon>Iguania</taxon>
        <taxon>Phrynosomatidae</taxon>
        <taxon>Phrynosomatinae</taxon>
        <taxon>Phrynosoma</taxon>
    </lineage>
</organism>
<evidence type="ECO:0000256" key="1">
    <source>
        <dbReference type="ARBA" id="ARBA00004651"/>
    </source>
</evidence>
<evidence type="ECO:0000313" key="9">
    <source>
        <dbReference type="EMBL" id="KAH0628476.1"/>
    </source>
</evidence>
<dbReference type="PANTHER" id="PTHR21444">
    <property type="entry name" value="COILED-COIL DOMAIN-CONTAINING PROTEIN 180"/>
    <property type="match status" value="1"/>
</dbReference>
<feature type="transmembrane region" description="Helical" evidence="8">
    <location>
        <begin position="65"/>
        <end position="84"/>
    </location>
</feature>
<keyword evidence="7" id="KW-0675">Receptor</keyword>
<evidence type="ECO:0000256" key="5">
    <source>
        <dbReference type="ARBA" id="ARBA00022989"/>
    </source>
</evidence>
<accession>A0ABQ7TGF0</accession>
<feature type="transmembrane region" description="Helical" evidence="8">
    <location>
        <begin position="177"/>
        <end position="195"/>
    </location>
</feature>
<comment type="caution">
    <text evidence="9">The sequence shown here is derived from an EMBL/GenBank/DDBJ whole genome shotgun (WGS) entry which is preliminary data.</text>
</comment>
<keyword evidence="6 8" id="KW-0472">Membrane</keyword>
<evidence type="ECO:0000256" key="7">
    <source>
        <dbReference type="ARBA" id="ARBA00023170"/>
    </source>
</evidence>
<feature type="transmembrane region" description="Helical" evidence="8">
    <location>
        <begin position="105"/>
        <end position="126"/>
    </location>
</feature>